<comment type="caution">
    <text evidence="7">The sequence shown here is derived from an EMBL/GenBank/DDBJ whole genome shotgun (WGS) entry which is preliminary data.</text>
</comment>
<name>A0A8J8Q5Z8_9EURY</name>
<dbReference type="PANTHER" id="PTHR30055:SF234">
    <property type="entry name" value="HTH-TYPE TRANSCRIPTIONAL REGULATOR BETI"/>
    <property type="match status" value="1"/>
</dbReference>
<dbReference type="Gene3D" id="1.10.357.10">
    <property type="entry name" value="Tetracycline Repressor, domain 2"/>
    <property type="match status" value="1"/>
</dbReference>
<dbReference type="GO" id="GO:0003700">
    <property type="term" value="F:DNA-binding transcription factor activity"/>
    <property type="evidence" value="ECO:0007669"/>
    <property type="project" value="TreeGrafter"/>
</dbReference>
<keyword evidence="4" id="KW-0804">Transcription</keyword>
<dbReference type="InterPro" id="IPR050109">
    <property type="entry name" value="HTH-type_TetR-like_transc_reg"/>
</dbReference>
<dbReference type="Pfam" id="PF13977">
    <property type="entry name" value="TetR_C_6"/>
    <property type="match status" value="1"/>
</dbReference>
<dbReference type="InterPro" id="IPR036271">
    <property type="entry name" value="Tet_transcr_reg_TetR-rel_C_sf"/>
</dbReference>
<dbReference type="GO" id="GO:0000976">
    <property type="term" value="F:transcription cis-regulatory region binding"/>
    <property type="evidence" value="ECO:0007669"/>
    <property type="project" value="TreeGrafter"/>
</dbReference>
<dbReference type="AlphaFoldDB" id="A0A8J8Q5Z8"/>
<gene>
    <name evidence="7" type="ORF">CV102_14180</name>
</gene>
<evidence type="ECO:0000256" key="1">
    <source>
        <dbReference type="ARBA" id="ARBA00022491"/>
    </source>
</evidence>
<dbReference type="Proteomes" id="UP000766904">
    <property type="component" value="Unassembled WGS sequence"/>
</dbReference>
<evidence type="ECO:0000313" key="7">
    <source>
        <dbReference type="EMBL" id="TYL37875.1"/>
    </source>
</evidence>
<dbReference type="SUPFAM" id="SSF46689">
    <property type="entry name" value="Homeodomain-like"/>
    <property type="match status" value="1"/>
</dbReference>
<keyword evidence="2" id="KW-0805">Transcription regulation</keyword>
<keyword evidence="1" id="KW-0678">Repressor</keyword>
<protein>
    <submittedName>
        <fullName evidence="7">TetR family transcriptional regulator</fullName>
    </submittedName>
</protein>
<dbReference type="InterPro" id="IPR001647">
    <property type="entry name" value="HTH_TetR"/>
</dbReference>
<evidence type="ECO:0000259" key="6">
    <source>
        <dbReference type="PROSITE" id="PS50977"/>
    </source>
</evidence>
<dbReference type="PROSITE" id="PS50977">
    <property type="entry name" value="HTH_TETR_2"/>
    <property type="match status" value="1"/>
</dbReference>
<evidence type="ECO:0000256" key="2">
    <source>
        <dbReference type="ARBA" id="ARBA00023015"/>
    </source>
</evidence>
<evidence type="ECO:0000256" key="5">
    <source>
        <dbReference type="PROSITE-ProRule" id="PRU00335"/>
    </source>
</evidence>
<dbReference type="InterPro" id="IPR009057">
    <property type="entry name" value="Homeodomain-like_sf"/>
</dbReference>
<feature type="DNA-binding region" description="H-T-H motif" evidence="5">
    <location>
        <begin position="35"/>
        <end position="54"/>
    </location>
</feature>
<keyword evidence="3 5" id="KW-0238">DNA-binding</keyword>
<dbReference type="SUPFAM" id="SSF48498">
    <property type="entry name" value="Tetracyclin repressor-like, C-terminal domain"/>
    <property type="match status" value="1"/>
</dbReference>
<evidence type="ECO:0000256" key="3">
    <source>
        <dbReference type="ARBA" id="ARBA00023125"/>
    </source>
</evidence>
<proteinExistence type="predicted"/>
<feature type="domain" description="HTH tetR-type" evidence="6">
    <location>
        <begin position="12"/>
        <end position="72"/>
    </location>
</feature>
<dbReference type="EMBL" id="PHNJ01000007">
    <property type="protein sequence ID" value="TYL37875.1"/>
    <property type="molecule type" value="Genomic_DNA"/>
</dbReference>
<evidence type="ECO:0000256" key="4">
    <source>
        <dbReference type="ARBA" id="ARBA00023163"/>
    </source>
</evidence>
<reference evidence="7" key="1">
    <citation type="submission" date="2017-11" db="EMBL/GenBank/DDBJ databases">
        <authorList>
            <person name="Kajale S.C."/>
            <person name="Sharma A."/>
        </authorList>
    </citation>
    <scope>NUCLEOTIDE SEQUENCE</scope>
    <source>
        <strain evidence="7">LS1_42</strain>
    </source>
</reference>
<dbReference type="OrthoDB" id="135877at2157"/>
<evidence type="ECO:0000313" key="8">
    <source>
        <dbReference type="Proteomes" id="UP000766904"/>
    </source>
</evidence>
<organism evidence="7 8">
    <name type="scientific">Natronococcus pandeyae</name>
    <dbReference type="NCBI Taxonomy" id="2055836"/>
    <lineage>
        <taxon>Archaea</taxon>
        <taxon>Methanobacteriati</taxon>
        <taxon>Methanobacteriota</taxon>
        <taxon>Stenosarchaea group</taxon>
        <taxon>Halobacteria</taxon>
        <taxon>Halobacteriales</taxon>
        <taxon>Natrialbaceae</taxon>
        <taxon>Natronococcus</taxon>
    </lineage>
</organism>
<dbReference type="InterPro" id="IPR039538">
    <property type="entry name" value="BetI_C"/>
</dbReference>
<dbReference type="Pfam" id="PF00440">
    <property type="entry name" value="TetR_N"/>
    <property type="match status" value="1"/>
</dbReference>
<dbReference type="PANTHER" id="PTHR30055">
    <property type="entry name" value="HTH-TYPE TRANSCRIPTIONAL REGULATOR RUTR"/>
    <property type="match status" value="1"/>
</dbReference>
<sequence>MGSTSLFEDEPDGTQEAIMQATYRALCEHGYAGLTIQRIGDEFPKSKSLLYHHYDGKDALLLEFLSFMLERFEATIPDREHDDARDHLEAILDHALPTDLDSERAEFRAAMVELRAQAATDEAYREHFSRNDRFFRRRLAAVVRRGIEEGVFRDVDPERAAAMMLSAIHGAMQEEATTDTERTAAVRNELRAYVESRLVAPDDESEAIE</sequence>
<keyword evidence="8" id="KW-1185">Reference proteome</keyword>
<accession>A0A8J8Q5Z8</accession>